<keyword evidence="2" id="KW-1185">Reference proteome</keyword>
<name>A0A9D4DH74_DREPO</name>
<dbReference type="EMBL" id="JAIWYP010000010">
    <property type="protein sequence ID" value="KAH3748771.1"/>
    <property type="molecule type" value="Genomic_DNA"/>
</dbReference>
<accession>A0A9D4DH74</accession>
<comment type="caution">
    <text evidence="1">The sequence shown here is derived from an EMBL/GenBank/DDBJ whole genome shotgun (WGS) entry which is preliminary data.</text>
</comment>
<dbReference type="AlphaFoldDB" id="A0A9D4DH74"/>
<reference evidence="1" key="2">
    <citation type="submission" date="2020-11" db="EMBL/GenBank/DDBJ databases">
        <authorList>
            <person name="McCartney M.A."/>
            <person name="Auch B."/>
            <person name="Kono T."/>
            <person name="Mallez S."/>
            <person name="Becker A."/>
            <person name="Gohl D.M."/>
            <person name="Silverstein K.A.T."/>
            <person name="Koren S."/>
            <person name="Bechman K.B."/>
            <person name="Herman A."/>
            <person name="Abrahante J.E."/>
            <person name="Garbe J."/>
        </authorList>
    </citation>
    <scope>NUCLEOTIDE SEQUENCE</scope>
    <source>
        <strain evidence="1">Duluth1</strain>
        <tissue evidence="1">Whole animal</tissue>
    </source>
</reference>
<organism evidence="1 2">
    <name type="scientific">Dreissena polymorpha</name>
    <name type="common">Zebra mussel</name>
    <name type="synonym">Mytilus polymorpha</name>
    <dbReference type="NCBI Taxonomy" id="45954"/>
    <lineage>
        <taxon>Eukaryota</taxon>
        <taxon>Metazoa</taxon>
        <taxon>Spiralia</taxon>
        <taxon>Lophotrochozoa</taxon>
        <taxon>Mollusca</taxon>
        <taxon>Bivalvia</taxon>
        <taxon>Autobranchia</taxon>
        <taxon>Heteroconchia</taxon>
        <taxon>Euheterodonta</taxon>
        <taxon>Imparidentia</taxon>
        <taxon>Neoheterodontei</taxon>
        <taxon>Myida</taxon>
        <taxon>Dreissenoidea</taxon>
        <taxon>Dreissenidae</taxon>
        <taxon>Dreissena</taxon>
    </lineage>
</organism>
<proteinExistence type="predicted"/>
<sequence>MSYPIHYAQSGQELPYTLCAVWSGATLYIMRSLVRSYSLHNAQSGQGYPIHYAQSGQELPYTLCTVWSGATLYTKSSLVRSYPIHYAKSGQELP</sequence>
<evidence type="ECO:0000313" key="2">
    <source>
        <dbReference type="Proteomes" id="UP000828390"/>
    </source>
</evidence>
<protein>
    <submittedName>
        <fullName evidence="1">Uncharacterized protein</fullName>
    </submittedName>
</protein>
<reference evidence="1" key="1">
    <citation type="journal article" date="2019" name="bioRxiv">
        <title>The Genome of the Zebra Mussel, Dreissena polymorpha: A Resource for Invasive Species Research.</title>
        <authorList>
            <person name="McCartney M.A."/>
            <person name="Auch B."/>
            <person name="Kono T."/>
            <person name="Mallez S."/>
            <person name="Zhang Y."/>
            <person name="Obille A."/>
            <person name="Becker A."/>
            <person name="Abrahante J.E."/>
            <person name="Garbe J."/>
            <person name="Badalamenti J.P."/>
            <person name="Herman A."/>
            <person name="Mangelson H."/>
            <person name="Liachko I."/>
            <person name="Sullivan S."/>
            <person name="Sone E.D."/>
            <person name="Koren S."/>
            <person name="Silverstein K.A.T."/>
            <person name="Beckman K.B."/>
            <person name="Gohl D.M."/>
        </authorList>
    </citation>
    <scope>NUCLEOTIDE SEQUENCE</scope>
    <source>
        <strain evidence="1">Duluth1</strain>
        <tissue evidence="1">Whole animal</tissue>
    </source>
</reference>
<evidence type="ECO:0000313" key="1">
    <source>
        <dbReference type="EMBL" id="KAH3748771.1"/>
    </source>
</evidence>
<gene>
    <name evidence="1" type="ORF">DPMN_183223</name>
</gene>
<dbReference type="Proteomes" id="UP000828390">
    <property type="component" value="Unassembled WGS sequence"/>
</dbReference>